<keyword evidence="4" id="KW-1185">Reference proteome</keyword>
<dbReference type="Proteomes" id="UP000242754">
    <property type="component" value="Unassembled WGS sequence"/>
</dbReference>
<dbReference type="OrthoDB" id="9789113at2"/>
<feature type="domain" description="Phosphatidic acid phosphatase type 2/haloperoxidase" evidence="2">
    <location>
        <begin position="88"/>
        <end position="204"/>
    </location>
</feature>
<dbReference type="CDD" id="cd03392">
    <property type="entry name" value="PAP2_like_2"/>
    <property type="match status" value="1"/>
</dbReference>
<proteinExistence type="predicted"/>
<keyword evidence="1" id="KW-0472">Membrane</keyword>
<protein>
    <submittedName>
        <fullName evidence="3">Phosphatidic acid phosphatase type 2/haloperoxidase</fullName>
    </submittedName>
</protein>
<name>A0A143YF87_9LACT</name>
<gene>
    <name evidence="3" type="ORF">Tpal_1121</name>
</gene>
<dbReference type="Pfam" id="PF01569">
    <property type="entry name" value="PAP2"/>
    <property type="match status" value="1"/>
</dbReference>
<reference evidence="3 4" key="1">
    <citation type="submission" date="2016-02" db="EMBL/GenBank/DDBJ databases">
        <authorList>
            <person name="Wen L."/>
            <person name="He K."/>
            <person name="Yang H."/>
        </authorList>
    </citation>
    <scope>NUCLEOTIDE SEQUENCE [LARGE SCALE GENOMIC DNA]</scope>
    <source>
        <strain evidence="3">Trichococcus palustris</strain>
    </source>
</reference>
<keyword evidence="3" id="KW-0575">Peroxidase</keyword>
<dbReference type="Gene3D" id="1.20.144.10">
    <property type="entry name" value="Phosphatidic acid phosphatase type 2/haloperoxidase"/>
    <property type="match status" value="2"/>
</dbReference>
<keyword evidence="1" id="KW-1133">Transmembrane helix</keyword>
<dbReference type="STRING" id="140314.SAMN04488076_1208"/>
<dbReference type="SUPFAM" id="SSF48317">
    <property type="entry name" value="Acid phosphatase/Vanadium-dependent haloperoxidase"/>
    <property type="match status" value="1"/>
</dbReference>
<keyword evidence="1" id="KW-0812">Transmembrane</keyword>
<evidence type="ECO:0000256" key="1">
    <source>
        <dbReference type="SAM" id="Phobius"/>
    </source>
</evidence>
<feature type="transmembrane region" description="Helical" evidence="1">
    <location>
        <begin position="92"/>
        <end position="114"/>
    </location>
</feature>
<feature type="transmembrane region" description="Helical" evidence="1">
    <location>
        <begin position="59"/>
        <end position="85"/>
    </location>
</feature>
<evidence type="ECO:0000313" key="4">
    <source>
        <dbReference type="Proteomes" id="UP000242754"/>
    </source>
</evidence>
<evidence type="ECO:0000313" key="3">
    <source>
        <dbReference type="EMBL" id="CZQ89336.1"/>
    </source>
</evidence>
<keyword evidence="3" id="KW-0560">Oxidoreductase</keyword>
<accession>A0A143YF87</accession>
<dbReference type="InterPro" id="IPR000326">
    <property type="entry name" value="PAP2/HPO"/>
</dbReference>
<feature type="transmembrane region" description="Helical" evidence="1">
    <location>
        <begin position="161"/>
        <end position="183"/>
    </location>
</feature>
<dbReference type="AlphaFoldDB" id="A0A143YF87"/>
<dbReference type="GO" id="GO:0004601">
    <property type="term" value="F:peroxidase activity"/>
    <property type="evidence" value="ECO:0007669"/>
    <property type="project" value="UniProtKB-KW"/>
</dbReference>
<dbReference type="PANTHER" id="PTHR14969">
    <property type="entry name" value="SPHINGOSINE-1-PHOSPHATE PHOSPHOHYDROLASE"/>
    <property type="match status" value="1"/>
</dbReference>
<dbReference type="RefSeq" id="WP_087032385.1">
    <property type="nucleotide sequence ID" value="NZ_FJNE01000003.1"/>
</dbReference>
<feature type="transmembrane region" description="Helical" evidence="1">
    <location>
        <begin position="189"/>
        <end position="210"/>
    </location>
</feature>
<evidence type="ECO:0000259" key="2">
    <source>
        <dbReference type="SMART" id="SM00014"/>
    </source>
</evidence>
<sequence>MIKEKEKNAIPYFTVGGLFAILFTFLLVNVVGETTWLAGFDSYWNLILRSSLTAGKTSLFIAITNVGGVPTVGFLTFVMVCVLWFKKLKSAAIWFGSTMLIGGAAIPLLFKFIVGRERPLQQLIAETGFSFPSGHSSGTTVFFGLLIMMGMLYLKKSFQKAVLFIACLAWIWLIMYSRVYLGVHYPSDVVGGFCLGMALVNVSTGSYLYYLNRKSALPALSVPQ</sequence>
<dbReference type="EMBL" id="FJNE01000003">
    <property type="protein sequence ID" value="CZQ89336.1"/>
    <property type="molecule type" value="Genomic_DNA"/>
</dbReference>
<dbReference type="SMART" id="SM00014">
    <property type="entry name" value="acidPPc"/>
    <property type="match status" value="1"/>
</dbReference>
<dbReference type="PANTHER" id="PTHR14969:SF13">
    <property type="entry name" value="AT30094P"/>
    <property type="match status" value="1"/>
</dbReference>
<organism evidence="3 4">
    <name type="scientific">Trichococcus palustris</name>
    <dbReference type="NCBI Taxonomy" id="140314"/>
    <lineage>
        <taxon>Bacteria</taxon>
        <taxon>Bacillati</taxon>
        <taxon>Bacillota</taxon>
        <taxon>Bacilli</taxon>
        <taxon>Lactobacillales</taxon>
        <taxon>Carnobacteriaceae</taxon>
        <taxon>Trichococcus</taxon>
    </lineage>
</organism>
<feature type="transmembrane region" description="Helical" evidence="1">
    <location>
        <begin position="134"/>
        <end position="154"/>
    </location>
</feature>
<dbReference type="InterPro" id="IPR036938">
    <property type="entry name" value="PAP2/HPO_sf"/>
</dbReference>
<feature type="transmembrane region" description="Helical" evidence="1">
    <location>
        <begin position="12"/>
        <end position="39"/>
    </location>
</feature>